<sequence length="1063" mass="117466">MNWFGWSIQEITIIIGGKLLMRRHVKGLFVLVFLLSMILPVGIASADAESFKISQTGTIVTAVNRSIAVTYDLSTGRGAFKKGATTLLSNFYSDYQVAGSTARVHSYDPGTRTASWTSIGNDQYGKKGKRLTITNVLDTGSTIVLRLTMYDNQSYVLADMTVNNATSQSIDVLEPIAADNLDIGSGNDKRIYTTPYTNNYDFGVAPVQDFGKSQNGYDKPYGVDDVWSAFNGTSYWVAAMFDDAGKNGFVAGAATTKNWKSMQHLGQATVANGPLTGFSVYNAGGQQSGTSVSSDLFFLGYFDDYRTGLETFGEAYSVGEPMLPWSEPVPKGYNTYYNNYVNDYGTADALFSTTDYFAANLKSLGYNYMNLDCCYQGVKDKSVVENLHDYVNYVHGKGMKAGSYAAPFAIWDKLTDIVPTTSYTFDEIALKDANGNNIMSYLNTPIVDATHPGGQAYLIWLTNYYFVEPGFDYVKLDFLDFGMFEGSFHDATKNGMQAYRLGMEAMRDTLLAAPQKIFIHESIAPLLPSGYAHSRRTGCDTTIGLNDNAGIQYSGMERQALNAAASWWTNGTLYKYNDGDMAILENVIQGVYGKTTLNQATLLSTAILMGGGHWLIGDNITMVTEDRMKTIAMNPSLMDVSSMGKAAKPVSMTNFYHKGERSPSVVYMKDDRDQKGDMDKKDKSKGTIVGISNWDMYNAKPVVVNFEDLELKGNVPYAISELYSGTKLGTFTGSFSRVLKPGESIILRITNNGHGEGVDVPVNLARGAGVSVTASTYYGEGNEGSKVIDGDLSTRWSAAWPGTNDEWLEIDFGSPTALNRVVVNEYGYDKQEYQAWQYSLQYWDDATSQYVDLTKGLVLGDRRLLDFPTVTTSKVRLYIKTAHWLNSVTEIEAYNIPGNTGYVIAQDTSNVSYWGYSDIRAQVQRMQTFSLTSGNLPKLDVYYYESYVNKLPEDNLYLDVVELDANLKPVKKLFTAAIPPHNIMGSPQPYSIYPRLTGLDVNKKYGLVYRSPNALDDGSTDNKYGFGYINQDIYAGGIAQYSNDGGATWQQQQDTDLIFTIYK</sequence>
<dbReference type="Pfam" id="PF00754">
    <property type="entry name" value="F5_F8_type_C"/>
    <property type="match status" value="1"/>
</dbReference>
<dbReference type="Proteomes" id="UP000256869">
    <property type="component" value="Unassembled WGS sequence"/>
</dbReference>
<dbReference type="SUPFAM" id="SSF49785">
    <property type="entry name" value="Galactose-binding domain-like"/>
    <property type="match status" value="1"/>
</dbReference>
<evidence type="ECO:0000313" key="6">
    <source>
        <dbReference type="Proteomes" id="UP000256869"/>
    </source>
</evidence>
<dbReference type="InterPro" id="IPR000421">
    <property type="entry name" value="FA58C"/>
</dbReference>
<dbReference type="GO" id="GO:0004553">
    <property type="term" value="F:hydrolase activity, hydrolyzing O-glycosyl compounds"/>
    <property type="evidence" value="ECO:0007669"/>
    <property type="project" value="InterPro"/>
</dbReference>
<dbReference type="InterPro" id="IPR013785">
    <property type="entry name" value="Aldolase_TIM"/>
</dbReference>
<evidence type="ECO:0000259" key="4">
    <source>
        <dbReference type="PROSITE" id="PS50022"/>
    </source>
</evidence>
<dbReference type="Gene3D" id="2.60.40.1180">
    <property type="entry name" value="Golgi alpha-mannosidase II"/>
    <property type="match status" value="1"/>
</dbReference>
<evidence type="ECO:0000256" key="2">
    <source>
        <dbReference type="ARBA" id="ARBA00022801"/>
    </source>
</evidence>
<evidence type="ECO:0000256" key="1">
    <source>
        <dbReference type="ARBA" id="ARBA00009743"/>
    </source>
</evidence>
<name>A0A3D9I3N3_9BACL</name>
<keyword evidence="2" id="KW-0378">Hydrolase</keyword>
<dbReference type="PROSITE" id="PS50022">
    <property type="entry name" value="FA58C_3"/>
    <property type="match status" value="1"/>
</dbReference>
<dbReference type="Gene3D" id="3.20.20.70">
    <property type="entry name" value="Aldolase class I"/>
    <property type="match status" value="1"/>
</dbReference>
<proteinExistence type="inferred from homology"/>
<gene>
    <name evidence="5" type="ORF">DFP95_11692</name>
</gene>
<dbReference type="PANTHER" id="PTHR11452">
    <property type="entry name" value="ALPHA-GALACTOSIDASE/ALPHA-N-ACETYLGALACTOSAMINIDASE"/>
    <property type="match status" value="1"/>
</dbReference>
<dbReference type="GO" id="GO:0005975">
    <property type="term" value="P:carbohydrate metabolic process"/>
    <property type="evidence" value="ECO:0007669"/>
    <property type="project" value="InterPro"/>
</dbReference>
<comment type="caution">
    <text evidence="5">The sequence shown here is derived from an EMBL/GenBank/DDBJ whole genome shotgun (WGS) entry which is preliminary data.</text>
</comment>
<dbReference type="Gene3D" id="2.60.120.260">
    <property type="entry name" value="Galactose-binding domain-like"/>
    <property type="match status" value="1"/>
</dbReference>
<dbReference type="InterPro" id="IPR008979">
    <property type="entry name" value="Galactose-bd-like_sf"/>
</dbReference>
<keyword evidence="3" id="KW-0326">Glycosidase</keyword>
<dbReference type="EMBL" id="QRDY01000016">
    <property type="protein sequence ID" value="RED55766.1"/>
    <property type="molecule type" value="Genomic_DNA"/>
</dbReference>
<dbReference type="InterPro" id="IPR013780">
    <property type="entry name" value="Glyco_hydro_b"/>
</dbReference>
<dbReference type="AlphaFoldDB" id="A0A3D9I3N3"/>
<keyword evidence="6" id="KW-1185">Reference proteome</keyword>
<dbReference type="PANTHER" id="PTHR11452:SF75">
    <property type="entry name" value="ALPHA-GALACTOSIDASE MEL1"/>
    <property type="match status" value="1"/>
</dbReference>
<reference evidence="5 6" key="1">
    <citation type="submission" date="2018-07" db="EMBL/GenBank/DDBJ databases">
        <title>Genomic Encyclopedia of Type Strains, Phase III (KMG-III): the genomes of soil and plant-associated and newly described type strains.</title>
        <authorList>
            <person name="Whitman W."/>
        </authorList>
    </citation>
    <scope>NUCLEOTIDE SEQUENCE [LARGE SCALE GENOMIC DNA]</scope>
    <source>
        <strain evidence="5 6">CECT 8236</strain>
    </source>
</reference>
<organism evidence="5 6">
    <name type="scientific">Cohnella lupini</name>
    <dbReference type="NCBI Taxonomy" id="1294267"/>
    <lineage>
        <taxon>Bacteria</taxon>
        <taxon>Bacillati</taxon>
        <taxon>Bacillota</taxon>
        <taxon>Bacilli</taxon>
        <taxon>Bacillales</taxon>
        <taxon>Paenibacillaceae</taxon>
        <taxon>Cohnella</taxon>
    </lineage>
</organism>
<dbReference type="InterPro" id="IPR017853">
    <property type="entry name" value="GH"/>
</dbReference>
<dbReference type="SUPFAM" id="SSF51445">
    <property type="entry name" value="(Trans)glycosidases"/>
    <property type="match status" value="1"/>
</dbReference>
<feature type="domain" description="F5/8 type C" evidence="4">
    <location>
        <begin position="757"/>
        <end position="896"/>
    </location>
</feature>
<accession>A0A3D9I3N3</accession>
<comment type="similarity">
    <text evidence="1">Belongs to the glycosyl hydrolase 27 family.</text>
</comment>
<dbReference type="InterPro" id="IPR002241">
    <property type="entry name" value="Glyco_hydro_27"/>
</dbReference>
<protein>
    <submittedName>
        <fullName evidence="5">F5/8 type C domain-containing protein</fullName>
    </submittedName>
</protein>
<evidence type="ECO:0000313" key="5">
    <source>
        <dbReference type="EMBL" id="RED55766.1"/>
    </source>
</evidence>
<evidence type="ECO:0000256" key="3">
    <source>
        <dbReference type="ARBA" id="ARBA00023295"/>
    </source>
</evidence>